<name>A0ABZ3ERY0_9FIRM</name>
<keyword evidence="3 5" id="KW-1133">Transmembrane helix</keyword>
<dbReference type="EMBL" id="CP146256">
    <property type="protein sequence ID" value="XAH72986.1"/>
    <property type="molecule type" value="Genomic_DNA"/>
</dbReference>
<feature type="transmembrane region" description="Helical" evidence="5">
    <location>
        <begin position="29"/>
        <end position="59"/>
    </location>
</feature>
<dbReference type="RefSeq" id="WP_342756597.1">
    <property type="nucleotide sequence ID" value="NZ_CP146256.1"/>
</dbReference>
<feature type="transmembrane region" description="Helical" evidence="5">
    <location>
        <begin position="71"/>
        <end position="90"/>
    </location>
</feature>
<feature type="transmembrane region" description="Helical" evidence="5">
    <location>
        <begin position="110"/>
        <end position="133"/>
    </location>
</feature>
<comment type="subcellular location">
    <subcellularLocation>
        <location evidence="1">Membrane</location>
        <topology evidence="1">Multi-pass membrane protein</topology>
    </subcellularLocation>
</comment>
<gene>
    <name evidence="6" type="ORF">V6984_15940</name>
</gene>
<feature type="transmembrane region" description="Helical" evidence="5">
    <location>
        <begin position="251"/>
        <end position="271"/>
    </location>
</feature>
<keyword evidence="7" id="KW-1185">Reference proteome</keyword>
<dbReference type="InterPro" id="IPR003339">
    <property type="entry name" value="ABC/ECF_trnsptr_transmembrane"/>
</dbReference>
<evidence type="ECO:0000313" key="7">
    <source>
        <dbReference type="Proteomes" id="UP001451571"/>
    </source>
</evidence>
<accession>A0ABZ3ERY0</accession>
<reference evidence="6 7" key="1">
    <citation type="submission" date="2024-02" db="EMBL/GenBank/DDBJ databases">
        <title>Bacterial strain from lacustrine sediment.</title>
        <authorList>
            <person name="Petit C."/>
            <person name="Fadhlaoui K."/>
        </authorList>
    </citation>
    <scope>NUCLEOTIDE SEQUENCE [LARGE SCALE GENOMIC DNA]</scope>
    <source>
        <strain evidence="6 7">IPX-CK</strain>
    </source>
</reference>
<proteinExistence type="predicted"/>
<dbReference type="PANTHER" id="PTHR33514:SF13">
    <property type="entry name" value="PROTEIN ABCI12, CHLOROPLASTIC"/>
    <property type="match status" value="1"/>
</dbReference>
<protein>
    <submittedName>
        <fullName evidence="6">Energy-coupling factor transporter transmembrane component T</fullName>
    </submittedName>
</protein>
<evidence type="ECO:0000256" key="1">
    <source>
        <dbReference type="ARBA" id="ARBA00004141"/>
    </source>
</evidence>
<evidence type="ECO:0000256" key="2">
    <source>
        <dbReference type="ARBA" id="ARBA00022692"/>
    </source>
</evidence>
<evidence type="ECO:0000256" key="5">
    <source>
        <dbReference type="SAM" id="Phobius"/>
    </source>
</evidence>
<dbReference type="Proteomes" id="UP001451571">
    <property type="component" value="Chromosome"/>
</dbReference>
<evidence type="ECO:0000256" key="3">
    <source>
        <dbReference type="ARBA" id="ARBA00022989"/>
    </source>
</evidence>
<sequence length="289" mass="33288">MKHENMRKTVLGYVPIQSPIYLLHPVTRIILYLVMSFVPLLIQMPEVNLILLIGTLCLFKFSRIDMRQLKIYVPMMILVACFITFSYIVFPTKMSGEIPIVFFGFKLYLFSIMWAVMVYVRIITLLLASIFFFSTNRERDILVGLRCLRVPFAVSYFLGLTLRSAGMFLEDYGIVKEAERARGLDMENEKFLTKVSHFPMYMIPLFTLAIRRSEDISTGLYAKGTEIKGTYKGMKRPDYLRTKFKKSALDSVVSFAAICFFAGAVILKISINAFELKNSILNIWFGNIL</sequence>
<evidence type="ECO:0000313" key="6">
    <source>
        <dbReference type="EMBL" id="XAH72986.1"/>
    </source>
</evidence>
<dbReference type="Pfam" id="PF02361">
    <property type="entry name" value="CbiQ"/>
    <property type="match status" value="1"/>
</dbReference>
<keyword evidence="2 5" id="KW-0812">Transmembrane</keyword>
<organism evidence="6 7">
    <name type="scientific">Kineothrix sedimenti</name>
    <dbReference type="NCBI Taxonomy" id="3123317"/>
    <lineage>
        <taxon>Bacteria</taxon>
        <taxon>Bacillati</taxon>
        <taxon>Bacillota</taxon>
        <taxon>Clostridia</taxon>
        <taxon>Lachnospirales</taxon>
        <taxon>Lachnospiraceae</taxon>
        <taxon>Kineothrix</taxon>
    </lineage>
</organism>
<keyword evidence="4 5" id="KW-0472">Membrane</keyword>
<dbReference type="PANTHER" id="PTHR33514">
    <property type="entry name" value="PROTEIN ABCI12, CHLOROPLASTIC"/>
    <property type="match status" value="1"/>
</dbReference>
<dbReference type="CDD" id="cd16914">
    <property type="entry name" value="EcfT"/>
    <property type="match status" value="1"/>
</dbReference>
<evidence type="ECO:0000256" key="4">
    <source>
        <dbReference type="ARBA" id="ARBA00023136"/>
    </source>
</evidence>